<dbReference type="EMBL" id="CAJOBE010003719">
    <property type="protein sequence ID" value="CAF3896824.1"/>
    <property type="molecule type" value="Genomic_DNA"/>
</dbReference>
<evidence type="ECO:0000313" key="2">
    <source>
        <dbReference type="EMBL" id="CAF1416630.1"/>
    </source>
</evidence>
<evidence type="ECO:0000313" key="5">
    <source>
        <dbReference type="Proteomes" id="UP000663864"/>
    </source>
</evidence>
<evidence type="ECO:0000313" key="1">
    <source>
        <dbReference type="EMBL" id="CAF1354392.1"/>
    </source>
</evidence>
<protein>
    <submittedName>
        <fullName evidence="1">Uncharacterized protein</fullName>
    </submittedName>
</protein>
<name>A0A815HM06_9BILA</name>
<organism evidence="1 5">
    <name type="scientific">Rotaria sordida</name>
    <dbReference type="NCBI Taxonomy" id="392033"/>
    <lineage>
        <taxon>Eukaryota</taxon>
        <taxon>Metazoa</taxon>
        <taxon>Spiralia</taxon>
        <taxon>Gnathifera</taxon>
        <taxon>Rotifera</taxon>
        <taxon>Eurotatoria</taxon>
        <taxon>Bdelloidea</taxon>
        <taxon>Philodinida</taxon>
        <taxon>Philodinidae</taxon>
        <taxon>Rotaria</taxon>
    </lineage>
</organism>
<dbReference type="Proteomes" id="UP000663836">
    <property type="component" value="Unassembled WGS sequence"/>
</dbReference>
<dbReference type="Proteomes" id="UP000663874">
    <property type="component" value="Unassembled WGS sequence"/>
</dbReference>
<dbReference type="EMBL" id="CAJOBD010002756">
    <property type="protein sequence ID" value="CAF3905890.1"/>
    <property type="molecule type" value="Genomic_DNA"/>
</dbReference>
<dbReference type="EMBL" id="CAJNOU010003909">
    <property type="protein sequence ID" value="CAF1416630.1"/>
    <property type="molecule type" value="Genomic_DNA"/>
</dbReference>
<reference evidence="1" key="1">
    <citation type="submission" date="2021-02" db="EMBL/GenBank/DDBJ databases">
        <authorList>
            <person name="Nowell W R."/>
        </authorList>
    </citation>
    <scope>NUCLEOTIDE SEQUENCE</scope>
</reference>
<dbReference type="Proteomes" id="UP000663864">
    <property type="component" value="Unassembled WGS sequence"/>
</dbReference>
<evidence type="ECO:0000313" key="4">
    <source>
        <dbReference type="EMBL" id="CAF3905890.1"/>
    </source>
</evidence>
<gene>
    <name evidence="3" type="ORF">FNK824_LOCUS20355</name>
    <name evidence="4" type="ORF">JBS370_LOCUS21132</name>
    <name evidence="2" type="ORF">SEV965_LOCUS32105</name>
    <name evidence="1" type="ORF">ZHD862_LOCUS30737</name>
</gene>
<comment type="caution">
    <text evidence="1">The sequence shown here is derived from an EMBL/GenBank/DDBJ whole genome shotgun (WGS) entry which is preliminary data.</text>
</comment>
<proteinExistence type="predicted"/>
<dbReference type="AlphaFoldDB" id="A0A815HM06"/>
<dbReference type="Proteomes" id="UP000663889">
    <property type="component" value="Unassembled WGS sequence"/>
</dbReference>
<accession>A0A815HM06</accession>
<dbReference type="EMBL" id="CAJNOT010002948">
    <property type="protein sequence ID" value="CAF1354392.1"/>
    <property type="molecule type" value="Genomic_DNA"/>
</dbReference>
<sequence length="190" mass="22560">MKYIITRQFSFTNEKFDITSDSKLVCTVKATRSKNSKGQFDIKFSNLTNKIIGNDYCIVEPDENQLQNYFIYVIDHKTNEKKLFGQLFYEFYNFDDYFYTIIIGKKLYTVRSSDLRNRRLAIIDIFQSKQSLSTNENIKSNCPETLFQVIDSFSKTTNKYHVNIHQKEWPLGYLAITILLHLHESRRDKD</sequence>
<evidence type="ECO:0000313" key="3">
    <source>
        <dbReference type="EMBL" id="CAF3896824.1"/>
    </source>
</evidence>